<dbReference type="Gene3D" id="3.40.50.2000">
    <property type="entry name" value="Glycogen Phosphorylase B"/>
    <property type="match status" value="2"/>
</dbReference>
<keyword evidence="2" id="KW-0326">Glycosidase</keyword>
<dbReference type="RefSeq" id="WP_143856642.1">
    <property type="nucleotide sequence ID" value="NZ_CP041730.1"/>
</dbReference>
<dbReference type="EC" id="3.2.1.183" evidence="2"/>
<dbReference type="Proteomes" id="UP000317550">
    <property type="component" value="Chromosome"/>
</dbReference>
<evidence type="ECO:0000259" key="1">
    <source>
        <dbReference type="Pfam" id="PF02350"/>
    </source>
</evidence>
<feature type="domain" description="UDP-N-acetylglucosamine 2-epimerase" evidence="1">
    <location>
        <begin position="27"/>
        <end position="364"/>
    </location>
</feature>
<dbReference type="KEGG" id="cari:FNU76_04760"/>
<keyword evidence="3" id="KW-1185">Reference proteome</keyword>
<sequence length="380" mass="40861">MRATVRRVCYLSGTRADFGLMQNALQAIAASPGLSLDIIACGMHLSPKFGMTVDEISKAGLRIVERIPLVDEAGTGVAMARNMAHTLDKCVLTLARIKPDLMLLLGDRGEMLAGALAAIHLNIPIVHIHGGERSGTVDEPVRHAISKLSHFHFVATEQAQARLVRMGEQAEAVFLTGAPGLDGLADLAAFDRSGLCHRVGFDRDRGIALLVYHPVLQQSDQASLEVKGLLDACLAHNLQLIALRPNSDAGGDEIRSVLEKYEDRADVRIFTHLPREEFVSWMAHCDVMVGNSSSGIIEAGSFGTPVMNIGARQHLRERNSNVIDVDAQECDMTAALGRILAHGPYAPRNVYDAGGAAGRMAELLSALDISPAVLRKANAY</sequence>
<dbReference type="AlphaFoldDB" id="A0A516SC43"/>
<dbReference type="SUPFAM" id="SSF53756">
    <property type="entry name" value="UDP-Glycosyltransferase/glycogen phosphorylase"/>
    <property type="match status" value="1"/>
</dbReference>
<dbReference type="InterPro" id="IPR029767">
    <property type="entry name" value="WecB-like"/>
</dbReference>
<organism evidence="2 3">
    <name type="scientific">Chitinimonas arctica</name>
    <dbReference type="NCBI Taxonomy" id="2594795"/>
    <lineage>
        <taxon>Bacteria</taxon>
        <taxon>Pseudomonadati</taxon>
        <taxon>Pseudomonadota</taxon>
        <taxon>Betaproteobacteria</taxon>
        <taxon>Neisseriales</taxon>
        <taxon>Chitinibacteraceae</taxon>
        <taxon>Chitinimonas</taxon>
    </lineage>
</organism>
<evidence type="ECO:0000313" key="2">
    <source>
        <dbReference type="EMBL" id="QDQ25717.1"/>
    </source>
</evidence>
<name>A0A516SC43_9NEIS</name>
<dbReference type="NCBIfam" id="TIGR03568">
    <property type="entry name" value="NeuC_NnaA"/>
    <property type="match status" value="1"/>
</dbReference>
<dbReference type="Pfam" id="PF02350">
    <property type="entry name" value="Epimerase_2"/>
    <property type="match status" value="1"/>
</dbReference>
<dbReference type="InterPro" id="IPR020004">
    <property type="entry name" value="UDP-GlcNAc_Epase"/>
</dbReference>
<gene>
    <name evidence="2" type="primary">neuC</name>
    <name evidence="2" type="ORF">FNU76_04760</name>
</gene>
<dbReference type="GO" id="GO:0004553">
    <property type="term" value="F:hydrolase activity, hydrolyzing O-glycosyl compounds"/>
    <property type="evidence" value="ECO:0007669"/>
    <property type="project" value="InterPro"/>
</dbReference>
<dbReference type="GO" id="GO:0006047">
    <property type="term" value="P:UDP-N-acetylglucosamine metabolic process"/>
    <property type="evidence" value="ECO:0007669"/>
    <property type="project" value="InterPro"/>
</dbReference>
<protein>
    <submittedName>
        <fullName evidence="2">UDP-N-acetylglucosamine 2-epimerase (Hydrolyzing)</fullName>
        <ecNumber evidence="2">3.2.1.183</ecNumber>
    </submittedName>
</protein>
<reference evidence="3" key="1">
    <citation type="submission" date="2019-07" db="EMBL/GenBank/DDBJ databases">
        <title>Chitinimonas sp. nov., isolated from Ny-Alesund, arctica soil.</title>
        <authorList>
            <person name="Xu Q."/>
            <person name="Peng F."/>
        </authorList>
    </citation>
    <scope>NUCLEOTIDE SEQUENCE [LARGE SCALE GENOMIC DNA]</scope>
    <source>
        <strain evidence="3">R3-44</strain>
    </source>
</reference>
<dbReference type="InterPro" id="IPR003331">
    <property type="entry name" value="UDP_GlcNAc_Epimerase_2_dom"/>
</dbReference>
<accession>A0A516SC43</accession>
<evidence type="ECO:0000313" key="3">
    <source>
        <dbReference type="Proteomes" id="UP000317550"/>
    </source>
</evidence>
<dbReference type="PANTHER" id="PTHR43174">
    <property type="entry name" value="UDP-N-ACETYLGLUCOSAMINE 2-EPIMERASE"/>
    <property type="match status" value="1"/>
</dbReference>
<dbReference type="PANTHER" id="PTHR43174:SF3">
    <property type="entry name" value="UDP-N-ACETYLGLUCOSAMINE 2-EPIMERASE"/>
    <property type="match status" value="1"/>
</dbReference>
<dbReference type="OrthoDB" id="9803238at2"/>
<proteinExistence type="predicted"/>
<dbReference type="EMBL" id="CP041730">
    <property type="protein sequence ID" value="QDQ25717.1"/>
    <property type="molecule type" value="Genomic_DNA"/>
</dbReference>
<keyword evidence="2" id="KW-0378">Hydrolase</keyword>